<dbReference type="InterPro" id="IPR008927">
    <property type="entry name" value="6-PGluconate_DH-like_C_sf"/>
</dbReference>
<dbReference type="SUPFAM" id="SSF48179">
    <property type="entry name" value="6-phosphogluconate dehydrogenase C-terminal domain-like"/>
    <property type="match status" value="1"/>
</dbReference>
<dbReference type="Gene3D" id="1.10.1040.10">
    <property type="entry name" value="N-(1-d-carboxylethyl)-l-norvaline Dehydrogenase, domain 2"/>
    <property type="match status" value="1"/>
</dbReference>
<dbReference type="SUPFAM" id="SSF51735">
    <property type="entry name" value="NAD(P)-binding Rossmann-fold domains"/>
    <property type="match status" value="1"/>
</dbReference>
<comment type="catalytic activity">
    <reaction evidence="2">
        <text>D-mannitol 1-phosphate + NAD(+) = beta-D-fructose 6-phosphate + NADH + H(+)</text>
        <dbReference type="Rhea" id="RHEA:19661"/>
        <dbReference type="ChEBI" id="CHEBI:15378"/>
        <dbReference type="ChEBI" id="CHEBI:57540"/>
        <dbReference type="ChEBI" id="CHEBI:57634"/>
        <dbReference type="ChEBI" id="CHEBI:57945"/>
        <dbReference type="ChEBI" id="CHEBI:61381"/>
        <dbReference type="EC" id="1.1.1.17"/>
    </reaction>
</comment>
<dbReference type="InterPro" id="IPR000669">
    <property type="entry name" value="Mannitol_DH"/>
</dbReference>
<dbReference type="InterPro" id="IPR050988">
    <property type="entry name" value="Mannitol_DH/Oxidoreductase"/>
</dbReference>
<protein>
    <submittedName>
        <fullName evidence="6">Mannitol dehydrogenase family protein</fullName>
    </submittedName>
</protein>
<evidence type="ECO:0000256" key="2">
    <source>
        <dbReference type="ARBA" id="ARBA00048615"/>
    </source>
</evidence>
<organism evidence="6 7">
    <name type="scientific">Arthrobacter silviterrae</name>
    <dbReference type="NCBI Taxonomy" id="2026658"/>
    <lineage>
        <taxon>Bacteria</taxon>
        <taxon>Bacillati</taxon>
        <taxon>Actinomycetota</taxon>
        <taxon>Actinomycetes</taxon>
        <taxon>Micrococcales</taxon>
        <taxon>Micrococcaceae</taxon>
        <taxon>Arthrobacter</taxon>
    </lineage>
</organism>
<feature type="domain" description="Mannitol dehydrogenase C-terminal" evidence="5">
    <location>
        <begin position="286"/>
        <end position="471"/>
    </location>
</feature>
<evidence type="ECO:0000259" key="5">
    <source>
        <dbReference type="Pfam" id="PF08125"/>
    </source>
</evidence>
<evidence type="ECO:0000256" key="3">
    <source>
        <dbReference type="SAM" id="MobiDB-lite"/>
    </source>
</evidence>
<accession>A0ABX0DE17</accession>
<dbReference type="InterPro" id="IPR013328">
    <property type="entry name" value="6PGD_dom2"/>
</dbReference>
<keyword evidence="7" id="KW-1185">Reference proteome</keyword>
<comment type="caution">
    <text evidence="6">The sequence shown here is derived from an EMBL/GenBank/DDBJ whole genome shotgun (WGS) entry which is preliminary data.</text>
</comment>
<dbReference type="EMBL" id="JAAKZI010000017">
    <property type="protein sequence ID" value="NGN83961.1"/>
    <property type="molecule type" value="Genomic_DNA"/>
</dbReference>
<evidence type="ECO:0000259" key="4">
    <source>
        <dbReference type="Pfam" id="PF01232"/>
    </source>
</evidence>
<dbReference type="InterPro" id="IPR036291">
    <property type="entry name" value="NAD(P)-bd_dom_sf"/>
</dbReference>
<feature type="domain" description="Mannitol dehydrogenase N-terminal" evidence="4">
    <location>
        <begin position="26"/>
        <end position="276"/>
    </location>
</feature>
<dbReference type="InterPro" id="IPR013118">
    <property type="entry name" value="Mannitol_DH_C"/>
</dbReference>
<feature type="region of interest" description="Disordered" evidence="3">
    <location>
        <begin position="1"/>
        <end position="20"/>
    </location>
</feature>
<dbReference type="Pfam" id="PF01232">
    <property type="entry name" value="Mannitol_dh"/>
    <property type="match status" value="1"/>
</dbReference>
<dbReference type="Proteomes" id="UP000479226">
    <property type="component" value="Unassembled WGS sequence"/>
</dbReference>
<sequence>MTHTSLPRLSLSTAGQTTARTAPAPGIVHLGLGNFHRAHQAVYTDAAIKSGGGDWGITGVSNRSSTVVDALKAQDMLYTVVEISPETRRFSVPRVHVDAFVAAHDLARVPQTIAAESTKIVSLTVTENGYTYSPTTGGLNLAATAVQRDLITGNIPSTTVGQIVRGLQRRMHTHGSPITVLSCDNLANNGHHTQLLVNEFVSHLPTAESSDLAQWIKTNTTFPSSMVDRIVPATTDNYREAVAASLGYIDAIPVPAEPFTMWVLEDNFAAGRPSWEAGGAIFSTEVDKYEQLKVRLLNGTHSLIAYLGALSGAATIPDAVAVGYIESAARSVLQNEYLPSVSIPSGVNVTDYETQLFSRWRNTALGHKTSQVGSDGSVKLGQRIPLPALELLAGGTMPQHLALTVAAYISCIAPLAGFNPGAEASAMEDPARPLLMGLAAESGSGRDLARKVLGTHHLLGEELSGHDDFINRTGDLIDIIHRHGPGSAARDALSAADPQLNTRTLTRN</sequence>
<dbReference type="PRINTS" id="PR00084">
    <property type="entry name" value="MTLDHDRGNASE"/>
</dbReference>
<dbReference type="RefSeq" id="WP_165182192.1">
    <property type="nucleotide sequence ID" value="NZ_JAAKZI010000017.1"/>
</dbReference>
<evidence type="ECO:0000256" key="1">
    <source>
        <dbReference type="ARBA" id="ARBA00023002"/>
    </source>
</evidence>
<proteinExistence type="predicted"/>
<reference evidence="6 7" key="1">
    <citation type="submission" date="2020-02" db="EMBL/GenBank/DDBJ databases">
        <title>Genome sequence of the type strain DSM 27180 of Arthrobacter silviterrae.</title>
        <authorList>
            <person name="Gao J."/>
            <person name="Sun J."/>
        </authorList>
    </citation>
    <scope>NUCLEOTIDE SEQUENCE [LARGE SCALE GENOMIC DNA]</scope>
    <source>
        <strain evidence="6 7">DSM 27180</strain>
    </source>
</reference>
<keyword evidence="1" id="KW-0560">Oxidoreductase</keyword>
<dbReference type="InterPro" id="IPR013131">
    <property type="entry name" value="Mannitol_DH_N"/>
</dbReference>
<dbReference type="Pfam" id="PF08125">
    <property type="entry name" value="Mannitol_dh_C"/>
    <property type="match status" value="1"/>
</dbReference>
<gene>
    <name evidence="6" type="ORF">G6N77_10880</name>
</gene>
<name>A0ABX0DE17_9MICC</name>
<dbReference type="PANTHER" id="PTHR43362:SF1">
    <property type="entry name" value="MANNITOL DEHYDROGENASE 2-RELATED"/>
    <property type="match status" value="1"/>
</dbReference>
<dbReference type="Gene3D" id="3.40.50.720">
    <property type="entry name" value="NAD(P)-binding Rossmann-like Domain"/>
    <property type="match status" value="1"/>
</dbReference>
<evidence type="ECO:0000313" key="7">
    <source>
        <dbReference type="Proteomes" id="UP000479226"/>
    </source>
</evidence>
<dbReference type="PANTHER" id="PTHR43362">
    <property type="entry name" value="MANNITOL DEHYDROGENASE DSF1-RELATED"/>
    <property type="match status" value="1"/>
</dbReference>
<evidence type="ECO:0000313" key="6">
    <source>
        <dbReference type="EMBL" id="NGN83961.1"/>
    </source>
</evidence>